<reference evidence="1" key="1">
    <citation type="journal article" date="2014" name="Front. Microbiol.">
        <title>High frequency of phylogenetically diverse reductive dehalogenase-homologous genes in deep subseafloor sedimentary metagenomes.</title>
        <authorList>
            <person name="Kawai M."/>
            <person name="Futagami T."/>
            <person name="Toyoda A."/>
            <person name="Takaki Y."/>
            <person name="Nishi S."/>
            <person name="Hori S."/>
            <person name="Arai W."/>
            <person name="Tsubouchi T."/>
            <person name="Morono Y."/>
            <person name="Uchiyama I."/>
            <person name="Ito T."/>
            <person name="Fujiyama A."/>
            <person name="Inagaki F."/>
            <person name="Takami H."/>
        </authorList>
    </citation>
    <scope>NUCLEOTIDE SEQUENCE</scope>
    <source>
        <strain evidence="1">Expedition CK06-06</strain>
    </source>
</reference>
<dbReference type="EMBL" id="BART01032148">
    <property type="protein sequence ID" value="GAH07838.1"/>
    <property type="molecule type" value="Genomic_DNA"/>
</dbReference>
<comment type="caution">
    <text evidence="1">The sequence shown here is derived from an EMBL/GenBank/DDBJ whole genome shotgun (WGS) entry which is preliminary data.</text>
</comment>
<accession>X1EGQ4</accession>
<name>X1EGQ4_9ZZZZ</name>
<sequence>MLPQSVVCTEDEKQALLDEYRLNEGQTLESLSNSSNAPFIDSVCNFIKGMGYANRRDQALQEKKIKDNEEVKKKGQDRVDLEKVMRTEIPSRFYPTTVDYDRERWPEGLATMKSFFNLYKKGDRPNMYISGQSYCGKSHLVA</sequence>
<organism evidence="1">
    <name type="scientific">marine sediment metagenome</name>
    <dbReference type="NCBI Taxonomy" id="412755"/>
    <lineage>
        <taxon>unclassified sequences</taxon>
        <taxon>metagenomes</taxon>
        <taxon>ecological metagenomes</taxon>
    </lineage>
</organism>
<proteinExistence type="predicted"/>
<evidence type="ECO:0000313" key="1">
    <source>
        <dbReference type="EMBL" id="GAH07838.1"/>
    </source>
</evidence>
<protein>
    <submittedName>
        <fullName evidence="1">Uncharacterized protein</fullName>
    </submittedName>
</protein>
<dbReference type="AlphaFoldDB" id="X1EGQ4"/>
<feature type="non-terminal residue" evidence="1">
    <location>
        <position position="142"/>
    </location>
</feature>
<gene>
    <name evidence="1" type="ORF">S01H4_55654</name>
</gene>